<name>A0ABW3TIU4_9RHOB</name>
<reference evidence="2" key="1">
    <citation type="journal article" date="2019" name="Int. J. Syst. Evol. Microbiol.">
        <title>The Global Catalogue of Microorganisms (GCM) 10K type strain sequencing project: providing services to taxonomists for standard genome sequencing and annotation.</title>
        <authorList>
            <consortium name="The Broad Institute Genomics Platform"/>
            <consortium name="The Broad Institute Genome Sequencing Center for Infectious Disease"/>
            <person name="Wu L."/>
            <person name="Ma J."/>
        </authorList>
    </citation>
    <scope>NUCLEOTIDE SEQUENCE [LARGE SCALE GENOMIC DNA]</scope>
    <source>
        <strain evidence="2">CCUG 55328</strain>
    </source>
</reference>
<comment type="caution">
    <text evidence="1">The sequence shown here is derived from an EMBL/GenBank/DDBJ whole genome shotgun (WGS) entry which is preliminary data.</text>
</comment>
<dbReference type="EMBL" id="JBHTKR010000006">
    <property type="protein sequence ID" value="MFD1195942.1"/>
    <property type="molecule type" value="Genomic_DNA"/>
</dbReference>
<evidence type="ECO:0000313" key="2">
    <source>
        <dbReference type="Proteomes" id="UP001597151"/>
    </source>
</evidence>
<protein>
    <submittedName>
        <fullName evidence="1">Uncharacterized protein</fullName>
    </submittedName>
</protein>
<keyword evidence="2" id="KW-1185">Reference proteome</keyword>
<dbReference type="RefSeq" id="WP_380793390.1">
    <property type="nucleotide sequence ID" value="NZ_JBHTKR010000006.1"/>
</dbReference>
<gene>
    <name evidence="1" type="ORF">ACFQ3C_14815</name>
</gene>
<organism evidence="1 2">
    <name type="scientific">Seohaeicola saemankumensis</name>
    <dbReference type="NCBI Taxonomy" id="481181"/>
    <lineage>
        <taxon>Bacteria</taxon>
        <taxon>Pseudomonadati</taxon>
        <taxon>Pseudomonadota</taxon>
        <taxon>Alphaproteobacteria</taxon>
        <taxon>Rhodobacterales</taxon>
        <taxon>Roseobacteraceae</taxon>
        <taxon>Seohaeicola</taxon>
    </lineage>
</organism>
<accession>A0ABW3TIU4</accession>
<dbReference type="Proteomes" id="UP001597151">
    <property type="component" value="Unassembled WGS sequence"/>
</dbReference>
<sequence length="90" mass="9974">MLRQVSANRFAPVRTNDPPLDAIADTAAHCTESANNCPGAGDHENVMIGRATQAWPCSAYGNDTLRLKVENIEKNQVMMRFRPFQRLDSA</sequence>
<proteinExistence type="predicted"/>
<evidence type="ECO:0000313" key="1">
    <source>
        <dbReference type="EMBL" id="MFD1195942.1"/>
    </source>
</evidence>